<dbReference type="KEGG" id="cph:Cpha266_2441"/>
<evidence type="ECO:0000256" key="3">
    <source>
        <dbReference type="ARBA" id="ARBA00022679"/>
    </source>
</evidence>
<keyword evidence="7" id="KW-1185">Reference proteome</keyword>
<feature type="domain" description="Glycosyltransferase 2-like" evidence="5">
    <location>
        <begin position="9"/>
        <end position="179"/>
    </location>
</feature>
<comment type="similarity">
    <text evidence="1">Belongs to the glycosyltransferase 2 family.</text>
</comment>
<accession>A1BJ52</accession>
<feature type="transmembrane region" description="Helical" evidence="4">
    <location>
        <begin position="252"/>
        <end position="276"/>
    </location>
</feature>
<keyword evidence="4" id="KW-0812">Transmembrane</keyword>
<evidence type="ECO:0000256" key="4">
    <source>
        <dbReference type="SAM" id="Phobius"/>
    </source>
</evidence>
<protein>
    <submittedName>
        <fullName evidence="6">Glycosyl transferase, family 2</fullName>
    </submittedName>
</protein>
<dbReference type="InterPro" id="IPR001173">
    <property type="entry name" value="Glyco_trans_2-like"/>
</dbReference>
<reference evidence="6 7" key="1">
    <citation type="submission" date="2006-12" db="EMBL/GenBank/DDBJ databases">
        <title>Complete sequence of Chlorobium phaeobacteroides DSM 266.</title>
        <authorList>
            <consortium name="US DOE Joint Genome Institute"/>
            <person name="Copeland A."/>
            <person name="Lucas S."/>
            <person name="Lapidus A."/>
            <person name="Barry K."/>
            <person name="Detter J.C."/>
            <person name="Glavina del Rio T."/>
            <person name="Hammon N."/>
            <person name="Israni S."/>
            <person name="Pitluck S."/>
            <person name="Goltsman E."/>
            <person name="Schmutz J."/>
            <person name="Larimer F."/>
            <person name="Land M."/>
            <person name="Hauser L."/>
            <person name="Mikhailova N."/>
            <person name="Li T."/>
            <person name="Overmann J."/>
            <person name="Bryant D.A."/>
            <person name="Richardson P."/>
        </authorList>
    </citation>
    <scope>NUCLEOTIDE SEQUENCE [LARGE SCALE GENOMIC DNA]</scope>
    <source>
        <strain evidence="6 7">DSM 266</strain>
    </source>
</reference>
<keyword evidence="3 6" id="KW-0808">Transferase</keyword>
<dbReference type="PANTHER" id="PTHR43179">
    <property type="entry name" value="RHAMNOSYLTRANSFERASE WBBL"/>
    <property type="match status" value="1"/>
</dbReference>
<dbReference type="Pfam" id="PF00535">
    <property type="entry name" value="Glycos_transf_2"/>
    <property type="match status" value="1"/>
</dbReference>
<name>A1BJ52_CHLPD</name>
<dbReference type="SUPFAM" id="SSF53448">
    <property type="entry name" value="Nucleotide-diphospho-sugar transferases"/>
    <property type="match status" value="1"/>
</dbReference>
<evidence type="ECO:0000256" key="2">
    <source>
        <dbReference type="ARBA" id="ARBA00022676"/>
    </source>
</evidence>
<evidence type="ECO:0000259" key="5">
    <source>
        <dbReference type="Pfam" id="PF00535"/>
    </source>
</evidence>
<keyword evidence="4" id="KW-1133">Transmembrane helix</keyword>
<dbReference type="InterPro" id="IPR029044">
    <property type="entry name" value="Nucleotide-diphossugar_trans"/>
</dbReference>
<dbReference type="EMBL" id="CP000492">
    <property type="protein sequence ID" value="ABL66429.1"/>
    <property type="molecule type" value="Genomic_DNA"/>
</dbReference>
<keyword evidence="4" id="KW-0472">Membrane</keyword>
<dbReference type="Gene3D" id="3.90.550.10">
    <property type="entry name" value="Spore Coat Polysaccharide Biosynthesis Protein SpsA, Chain A"/>
    <property type="match status" value="1"/>
</dbReference>
<dbReference type="CAZy" id="GT2">
    <property type="family name" value="Glycosyltransferase Family 2"/>
</dbReference>
<dbReference type="RefSeq" id="WP_011746211.1">
    <property type="nucleotide sequence ID" value="NC_008639.1"/>
</dbReference>
<dbReference type="OrthoDB" id="9771846at2"/>
<evidence type="ECO:0000313" key="6">
    <source>
        <dbReference type="EMBL" id="ABL66429.1"/>
    </source>
</evidence>
<dbReference type="CDD" id="cd04186">
    <property type="entry name" value="GT_2_like_c"/>
    <property type="match status" value="1"/>
</dbReference>
<evidence type="ECO:0000256" key="1">
    <source>
        <dbReference type="ARBA" id="ARBA00006739"/>
    </source>
</evidence>
<dbReference type="STRING" id="290317.Cpha266_2441"/>
<dbReference type="GO" id="GO:0016757">
    <property type="term" value="F:glycosyltransferase activity"/>
    <property type="evidence" value="ECO:0007669"/>
    <property type="project" value="UniProtKB-KW"/>
</dbReference>
<dbReference type="AlphaFoldDB" id="A1BJ52"/>
<gene>
    <name evidence="6" type="ordered locus">Cpha266_2441</name>
</gene>
<dbReference type="Proteomes" id="UP000008701">
    <property type="component" value="Chromosome"/>
</dbReference>
<organism evidence="6 7">
    <name type="scientific">Chlorobium phaeobacteroides (strain DSM 266 / SMG 266 / 2430)</name>
    <dbReference type="NCBI Taxonomy" id="290317"/>
    <lineage>
        <taxon>Bacteria</taxon>
        <taxon>Pseudomonadati</taxon>
        <taxon>Chlorobiota</taxon>
        <taxon>Chlorobiia</taxon>
        <taxon>Chlorobiales</taxon>
        <taxon>Chlorobiaceae</taxon>
        <taxon>Chlorobium/Pelodictyon group</taxon>
        <taxon>Chlorobium</taxon>
    </lineage>
</organism>
<keyword evidence="2" id="KW-0328">Glycosyltransferase</keyword>
<evidence type="ECO:0000313" key="7">
    <source>
        <dbReference type="Proteomes" id="UP000008701"/>
    </source>
</evidence>
<dbReference type="PANTHER" id="PTHR43179:SF12">
    <property type="entry name" value="GALACTOFURANOSYLTRANSFERASE GLFT2"/>
    <property type="match status" value="1"/>
</dbReference>
<dbReference type="HOGENOM" id="CLU_023845_4_1_10"/>
<proteinExistence type="inferred from homology"/>
<dbReference type="eggNOG" id="COG1216">
    <property type="taxonomic scope" value="Bacteria"/>
</dbReference>
<sequence length="290" mass="32761">MNTRVSTFIIVLNWNGQKELLRCLASLFQTMRPDMRMLVVDNGSTDGSVAAVRRLYPEVELLELHENLGYAGGNNAGFRHVLKRNPEYVIFLNNDTVVAVDFAKHLIDGLLHDSLAGITVPKIYLLHSPRKLWYAGGEVRLQTGLIRHRGIRRADAPEFSITGETGYATGCCFAMRSRDFLALGGFDERFGMYAEDVDLSLRVRERGMKVVYVPEAQLWHDVSASYGSALHPRKLIQKTSASLRLFMKYRAWSGLVLFLLFMPFRLAASMLDVLFLRGLTMVSFRRGGHS</sequence>